<dbReference type="AlphaFoldDB" id="A0A9P5MWD1"/>
<evidence type="ECO:0000313" key="3">
    <source>
        <dbReference type="Proteomes" id="UP000759537"/>
    </source>
</evidence>
<proteinExistence type="predicted"/>
<dbReference type="OrthoDB" id="448455at2759"/>
<reference evidence="2" key="2">
    <citation type="journal article" date="2020" name="Nat. Commun.">
        <title>Large-scale genome sequencing of mycorrhizal fungi provides insights into the early evolution of symbiotic traits.</title>
        <authorList>
            <person name="Miyauchi S."/>
            <person name="Kiss E."/>
            <person name="Kuo A."/>
            <person name="Drula E."/>
            <person name="Kohler A."/>
            <person name="Sanchez-Garcia M."/>
            <person name="Morin E."/>
            <person name="Andreopoulos B."/>
            <person name="Barry K.W."/>
            <person name="Bonito G."/>
            <person name="Buee M."/>
            <person name="Carver A."/>
            <person name="Chen C."/>
            <person name="Cichocki N."/>
            <person name="Clum A."/>
            <person name="Culley D."/>
            <person name="Crous P.W."/>
            <person name="Fauchery L."/>
            <person name="Girlanda M."/>
            <person name="Hayes R.D."/>
            <person name="Keri Z."/>
            <person name="LaButti K."/>
            <person name="Lipzen A."/>
            <person name="Lombard V."/>
            <person name="Magnuson J."/>
            <person name="Maillard F."/>
            <person name="Murat C."/>
            <person name="Nolan M."/>
            <person name="Ohm R.A."/>
            <person name="Pangilinan J."/>
            <person name="Pereira M.F."/>
            <person name="Perotto S."/>
            <person name="Peter M."/>
            <person name="Pfister S."/>
            <person name="Riley R."/>
            <person name="Sitrit Y."/>
            <person name="Stielow J.B."/>
            <person name="Szollosi G."/>
            <person name="Zifcakova L."/>
            <person name="Stursova M."/>
            <person name="Spatafora J.W."/>
            <person name="Tedersoo L."/>
            <person name="Vaario L.M."/>
            <person name="Yamada A."/>
            <person name="Yan M."/>
            <person name="Wang P."/>
            <person name="Xu J."/>
            <person name="Bruns T."/>
            <person name="Baldrian P."/>
            <person name="Vilgalys R."/>
            <person name="Dunand C."/>
            <person name="Henrissat B."/>
            <person name="Grigoriev I.V."/>
            <person name="Hibbett D."/>
            <person name="Nagy L.G."/>
            <person name="Martin F.M."/>
        </authorList>
    </citation>
    <scope>NUCLEOTIDE SEQUENCE</scope>
    <source>
        <strain evidence="2">Prilba</strain>
    </source>
</reference>
<dbReference type="InterPro" id="IPR031350">
    <property type="entry name" value="Goodbye_dom"/>
</dbReference>
<reference evidence="2" key="1">
    <citation type="submission" date="2019-10" db="EMBL/GenBank/DDBJ databases">
        <authorList>
            <consortium name="DOE Joint Genome Institute"/>
            <person name="Kuo A."/>
            <person name="Miyauchi S."/>
            <person name="Kiss E."/>
            <person name="Drula E."/>
            <person name="Kohler A."/>
            <person name="Sanchez-Garcia M."/>
            <person name="Andreopoulos B."/>
            <person name="Barry K.W."/>
            <person name="Bonito G."/>
            <person name="Buee M."/>
            <person name="Carver A."/>
            <person name="Chen C."/>
            <person name="Cichocki N."/>
            <person name="Clum A."/>
            <person name="Culley D."/>
            <person name="Crous P.W."/>
            <person name="Fauchery L."/>
            <person name="Girlanda M."/>
            <person name="Hayes R."/>
            <person name="Keri Z."/>
            <person name="LaButti K."/>
            <person name="Lipzen A."/>
            <person name="Lombard V."/>
            <person name="Magnuson J."/>
            <person name="Maillard F."/>
            <person name="Morin E."/>
            <person name="Murat C."/>
            <person name="Nolan M."/>
            <person name="Ohm R."/>
            <person name="Pangilinan J."/>
            <person name="Pereira M."/>
            <person name="Perotto S."/>
            <person name="Peter M."/>
            <person name="Riley R."/>
            <person name="Sitrit Y."/>
            <person name="Stielow B."/>
            <person name="Szollosi G."/>
            <person name="Zifcakova L."/>
            <person name="Stursova M."/>
            <person name="Spatafora J.W."/>
            <person name="Tedersoo L."/>
            <person name="Vaario L.-M."/>
            <person name="Yamada A."/>
            <person name="Yan M."/>
            <person name="Wang P."/>
            <person name="Xu J."/>
            <person name="Bruns T."/>
            <person name="Baldrian P."/>
            <person name="Vilgalys R."/>
            <person name="Henrissat B."/>
            <person name="Grigoriev I.V."/>
            <person name="Hibbett D."/>
            <person name="Nagy L.G."/>
            <person name="Martin F.M."/>
        </authorList>
    </citation>
    <scope>NUCLEOTIDE SEQUENCE</scope>
    <source>
        <strain evidence="2">Prilba</strain>
    </source>
</reference>
<dbReference type="Proteomes" id="UP000759537">
    <property type="component" value="Unassembled WGS sequence"/>
</dbReference>
<keyword evidence="3" id="KW-1185">Reference proteome</keyword>
<gene>
    <name evidence="2" type="ORF">DFH94DRAFT_471417</name>
</gene>
<dbReference type="Pfam" id="PF17109">
    <property type="entry name" value="Goodbye"/>
    <property type="match status" value="1"/>
</dbReference>
<dbReference type="EMBL" id="WHVB01000008">
    <property type="protein sequence ID" value="KAF8480333.1"/>
    <property type="molecule type" value="Genomic_DNA"/>
</dbReference>
<sequence>MSDQSSRLQVLFEAALQDYEKQTGIALANHPLAEKLQNCDSVESVIAVFHEQTQAFSEFWGKDKVLKPLKTAVSVLYKLSTAADFGQPIGLHFPPVTAIHTGLAVLLSAVKGVVDSYDALVDLFESIEHFLKRLDVYTNIPSTVAMTEMIVKILVELLSTLALATKQIKQGKLKNFVKKLFGEKDVEAVLQRLDRLTQDEARITATQTLEVVYGLMQNMRVVIDDGKASVDHLRGTLEIIQQVASGLNKSKRQSFFNVAIVDWDH</sequence>
<evidence type="ECO:0000313" key="2">
    <source>
        <dbReference type="EMBL" id="KAF8480333.1"/>
    </source>
</evidence>
<protein>
    <recommendedName>
        <fullName evidence="1">Fungal STAND N-terminal Goodbye domain-containing protein</fullName>
    </recommendedName>
</protein>
<comment type="caution">
    <text evidence="2">The sequence shown here is derived from an EMBL/GenBank/DDBJ whole genome shotgun (WGS) entry which is preliminary data.</text>
</comment>
<feature type="domain" description="Fungal STAND N-terminal Goodbye" evidence="1">
    <location>
        <begin position="12"/>
        <end position="137"/>
    </location>
</feature>
<name>A0A9P5MWD1_9AGAM</name>
<accession>A0A9P5MWD1</accession>
<organism evidence="2 3">
    <name type="scientific">Russula ochroleuca</name>
    <dbReference type="NCBI Taxonomy" id="152965"/>
    <lineage>
        <taxon>Eukaryota</taxon>
        <taxon>Fungi</taxon>
        <taxon>Dikarya</taxon>
        <taxon>Basidiomycota</taxon>
        <taxon>Agaricomycotina</taxon>
        <taxon>Agaricomycetes</taxon>
        <taxon>Russulales</taxon>
        <taxon>Russulaceae</taxon>
        <taxon>Russula</taxon>
    </lineage>
</organism>
<evidence type="ECO:0000259" key="1">
    <source>
        <dbReference type="Pfam" id="PF17109"/>
    </source>
</evidence>